<keyword evidence="4" id="KW-0067">ATP-binding</keyword>
<evidence type="ECO:0000259" key="5">
    <source>
        <dbReference type="Pfam" id="PF00270"/>
    </source>
</evidence>
<organism evidence="6 7">
    <name type="scientific">Vitis vinifera</name>
    <name type="common">Grape</name>
    <dbReference type="NCBI Taxonomy" id="29760"/>
    <lineage>
        <taxon>Eukaryota</taxon>
        <taxon>Viridiplantae</taxon>
        <taxon>Streptophyta</taxon>
        <taxon>Embryophyta</taxon>
        <taxon>Tracheophyta</taxon>
        <taxon>Spermatophyta</taxon>
        <taxon>Magnoliopsida</taxon>
        <taxon>eudicotyledons</taxon>
        <taxon>Gunneridae</taxon>
        <taxon>Pentapetalae</taxon>
        <taxon>rosids</taxon>
        <taxon>Vitales</taxon>
        <taxon>Vitaceae</taxon>
        <taxon>Viteae</taxon>
        <taxon>Vitis</taxon>
    </lineage>
</organism>
<accession>A0ABY9C728</accession>
<name>A0ABY9C728_VITVI</name>
<keyword evidence="2" id="KW-0378">Hydrolase</keyword>
<protein>
    <recommendedName>
        <fullName evidence="5">DEAD/DEAH-box helicase domain-containing protein</fullName>
    </recommendedName>
</protein>
<dbReference type="EMBL" id="CP126654">
    <property type="protein sequence ID" value="WJZ90518.1"/>
    <property type="molecule type" value="Genomic_DNA"/>
</dbReference>
<evidence type="ECO:0000256" key="2">
    <source>
        <dbReference type="ARBA" id="ARBA00022801"/>
    </source>
</evidence>
<dbReference type="PANTHER" id="PTHR47959">
    <property type="entry name" value="ATP-DEPENDENT RNA HELICASE RHLE-RELATED"/>
    <property type="match status" value="1"/>
</dbReference>
<keyword evidence="3" id="KW-0347">Helicase</keyword>
<gene>
    <name evidence="6" type="ORF">VitviT2T_009656</name>
</gene>
<evidence type="ECO:0000256" key="4">
    <source>
        <dbReference type="ARBA" id="ARBA00022840"/>
    </source>
</evidence>
<dbReference type="InterPro" id="IPR050079">
    <property type="entry name" value="DEAD_box_RNA_helicase"/>
</dbReference>
<reference evidence="6 7" key="1">
    <citation type="journal article" date="2023" name="Hortic Res">
        <title>The complete reference genome for grapevine (Vitis vinifera L.) genetics and breeding.</title>
        <authorList>
            <person name="Shi X."/>
            <person name="Cao S."/>
            <person name="Wang X."/>
            <person name="Huang S."/>
            <person name="Wang Y."/>
            <person name="Liu Z."/>
            <person name="Liu W."/>
            <person name="Leng X."/>
            <person name="Peng Y."/>
            <person name="Wang N."/>
            <person name="Wang Y."/>
            <person name="Ma Z."/>
            <person name="Xu X."/>
            <person name="Zhang F."/>
            <person name="Xue H."/>
            <person name="Zhong H."/>
            <person name="Wang Y."/>
            <person name="Zhang K."/>
            <person name="Velt A."/>
            <person name="Avia K."/>
            <person name="Holtgrawe D."/>
            <person name="Grimplet J."/>
            <person name="Matus J.T."/>
            <person name="Ware D."/>
            <person name="Wu X."/>
            <person name="Wang H."/>
            <person name="Liu C."/>
            <person name="Fang Y."/>
            <person name="Rustenholz C."/>
            <person name="Cheng Z."/>
            <person name="Xiao H."/>
            <person name="Zhou Y."/>
        </authorList>
    </citation>
    <scope>NUCLEOTIDE SEQUENCE [LARGE SCALE GENOMIC DNA]</scope>
    <source>
        <strain evidence="7">cv. Pinot noir / PN40024</strain>
        <tissue evidence="6">Leaf</tissue>
    </source>
</reference>
<evidence type="ECO:0000256" key="3">
    <source>
        <dbReference type="ARBA" id="ARBA00022806"/>
    </source>
</evidence>
<sequence length="86" mass="9769">MQAILAALVEEQTKLLGKGLSFRIPLVVGGDVIPRQLYRVQQRVELIVGTPSRLIDLLSKHEIELDDVFMIVLDVVDYMLQRSFCD</sequence>
<dbReference type="Proteomes" id="UP001227230">
    <property type="component" value="Chromosome 7"/>
</dbReference>
<keyword evidence="7" id="KW-1185">Reference proteome</keyword>
<dbReference type="Pfam" id="PF00270">
    <property type="entry name" value="DEAD"/>
    <property type="match status" value="1"/>
</dbReference>
<dbReference type="SUPFAM" id="SSF52540">
    <property type="entry name" value="P-loop containing nucleoside triphosphate hydrolases"/>
    <property type="match status" value="1"/>
</dbReference>
<feature type="domain" description="DEAD/DEAH-box helicase" evidence="5">
    <location>
        <begin position="5"/>
        <end position="84"/>
    </location>
</feature>
<dbReference type="PANTHER" id="PTHR47959:SF1">
    <property type="entry name" value="ATP-DEPENDENT RNA HELICASE DBPA"/>
    <property type="match status" value="1"/>
</dbReference>
<evidence type="ECO:0000256" key="1">
    <source>
        <dbReference type="ARBA" id="ARBA00022741"/>
    </source>
</evidence>
<dbReference type="InterPro" id="IPR027417">
    <property type="entry name" value="P-loop_NTPase"/>
</dbReference>
<dbReference type="InterPro" id="IPR011545">
    <property type="entry name" value="DEAD/DEAH_box_helicase_dom"/>
</dbReference>
<evidence type="ECO:0000313" key="6">
    <source>
        <dbReference type="EMBL" id="WJZ90518.1"/>
    </source>
</evidence>
<dbReference type="Gene3D" id="3.40.50.300">
    <property type="entry name" value="P-loop containing nucleotide triphosphate hydrolases"/>
    <property type="match status" value="1"/>
</dbReference>
<keyword evidence="1" id="KW-0547">Nucleotide-binding</keyword>
<proteinExistence type="predicted"/>
<evidence type="ECO:0000313" key="7">
    <source>
        <dbReference type="Proteomes" id="UP001227230"/>
    </source>
</evidence>